<feature type="non-terminal residue" evidence="7">
    <location>
        <position position="1"/>
    </location>
</feature>
<keyword evidence="1" id="KW-0677">Repeat</keyword>
<keyword evidence="2 3" id="KW-0040">ANK repeat</keyword>
<comment type="caution">
    <text evidence="7">The sequence shown here is derived from an EMBL/GenBank/DDBJ whole genome shotgun (WGS) entry which is preliminary data.</text>
</comment>
<dbReference type="InterPro" id="IPR041249">
    <property type="entry name" value="HEPN_DZIP3"/>
</dbReference>
<feature type="repeat" description="ANK" evidence="3">
    <location>
        <begin position="2141"/>
        <end position="2173"/>
    </location>
</feature>
<dbReference type="PANTHER" id="PTHR24178">
    <property type="entry name" value="MOLTING PROTEIN MLT-4"/>
    <property type="match status" value="1"/>
</dbReference>
<feature type="repeat" description="ANK" evidence="3">
    <location>
        <begin position="1842"/>
        <end position="1874"/>
    </location>
</feature>
<dbReference type="InterPro" id="IPR036770">
    <property type="entry name" value="Ankyrin_rpt-contain_sf"/>
</dbReference>
<feature type="repeat" description="ANK" evidence="3">
    <location>
        <begin position="2174"/>
        <end position="2206"/>
    </location>
</feature>
<evidence type="ECO:0000313" key="8">
    <source>
        <dbReference type="Proteomes" id="UP000596742"/>
    </source>
</evidence>
<dbReference type="PROSITE" id="PS50297">
    <property type="entry name" value="ANK_REP_REGION"/>
    <property type="match status" value="18"/>
</dbReference>
<dbReference type="SUPFAM" id="SSF49265">
    <property type="entry name" value="Fibronectin type III"/>
    <property type="match status" value="3"/>
</dbReference>
<feature type="repeat" description="ANK" evidence="3">
    <location>
        <begin position="1710"/>
        <end position="1742"/>
    </location>
</feature>
<feature type="domain" description="Fibronectin type-III" evidence="6">
    <location>
        <begin position="484"/>
        <end position="578"/>
    </location>
</feature>
<dbReference type="Pfam" id="PF00041">
    <property type="entry name" value="fn3"/>
    <property type="match status" value="1"/>
</dbReference>
<evidence type="ECO:0000256" key="4">
    <source>
        <dbReference type="SAM" id="MobiDB-lite"/>
    </source>
</evidence>
<sequence length="2417" mass="273315">MNAYISFKIEKRFTNLLDLPDTFLCHLYRRRLNVLKVAFCLPVCIAFKRECPGPSEREFRAISFCNKSVAFTYSCLYDENRDVNVESCKATVDFAPPGNKYVQRGQPDFTPCAKHRYQPFRLWSNVSGQCIFKKSQCVSDGQFLYNNGTTESDRSCRCDYTHGYAFIKKPRHLCYCIPSEEDCSCYKKYCPHNTLLTPDYDCEQEDDILEKESYRCPIIVNDRLSTDSFSINQYNLLWKKLWNEFSPKFIAFLVTAVCTLLIVVEGLLVFVCYKGQERKPLAPNDILLHADAATYGITVTWSHPSHTSADKRWHFKIKWRVNDSVDECSPKVAGTVNKYKIPDVFPRAEYKITVTACISEFDDTEHGGYYRESEPSEESTITTEDPQQPQDLKAIEELNGINLSWEPPRFPSFTRIINYKVQQICGGHEKTICVPAEKSSYLVSDVFPSQTYSFAIKSTCRTLDNTCDSELSHSIKCTAKDPKHPRNLKGEAGINGINLTWDHPLYPSLAKINNYKIEKKTNGLTDILYSSEKKNSYLMLDVVPSQTYSFAIKTCCLTSDKECESNFSVPINCTAKEPFPPKDLQAVANFKGIYLTWSVPEYPTIDKIRHFIVEINFGNKDIINVSSDKISLLISDVFPSTSYSIRMAISVRTGNNIQTDVIQSSGIKTESEYTELIHCKTPDPLQPIDVIASPRPNGIMVSWTSPDYPTQDKIRCYKLVMTNLYDETQTRDIKPNNKGDGSILMSNVSSNTEYSFTIATAAKGPTNFREVCQLPCDTESVPSKIVKCVTKVICETTKIKEEKKNFLRLEKLFHMANSAVIQKIEEKISETNLETLHLDTVADLLKSLSKDDTEFIYGTKADNYEAASSMDYDLILLLRFWLSSNEQEVPTIQFDKKPSKVDTSIQADLSRIYLTRKRYQNSSIKTISVKQFDEEWKYLCMAVVRLGGYKFEEKCTRLLRQLSSQVSRQMSNANDEKIGNQDIVEDILREQENKSSEPHECSCQDLHHLEIRTWKKVTDNFNVKGGIDDLQKELEDSSCVTLVGTENEEVNAILHHIALSFVEHNNCYVVIPCKSPVEVVNHYKLDRHQLFVLEDACGRFFPVQESVQYLIEHDRNFEQMVQAGKTKIMISFTACVYWKTIFSKTDVFFRKHIKDLAPEYSDQYAPQQIVRKDEFEITWRDQLDDWFLNDTSKHCALFLTTINDGCISTLCFKQDETQLEGRMQEILQKYSLECDQVRASLLDHSESFILKDGDQFRISNSTMFHFLCGYFCAHKYLQDLFLQLVDGKVFYGKLLLECTQTHVDGDFVSVNISQEERYFSRILDDVSRKDYSVFYSRQMQVPVFRRKLIVQVSKMGGVWKIGIINTKELQEIAITGKFQRSPLLVACSHGYEELVSFMLSYVDNKFKDKTVSALFRITVDQGYPLSVVKLLKCSGANLKFVWDDSWTALNAACQRGNQDIANFLIDEGSIFNTVDALGTTPLMLACYTGLNETVQLLIKKGVDINVLNNRKMSALKYACISGHKNIVSLLLDNEADSSTVYHDGRTPLVIAFEEKHDHILTLLKNKGFDVESRDKLGQTALAMACTNGDRDTVKSLIKLGANINSRDNKGWVPLSRACKRGSEEIVDVLLLEETIDLNIEDNDGWTPLKKASLNGHSKIVDILLNTHKLEIDKADNDGWTPLMSSCQKGHVTVSELLLCNNADVNHRSNDGTTPLMTATQNDHIAVINLLLENNADVDLDNNDGWTPLRVACNANTEKAVGLLLMKRSDVDKPDKKGYTPLKIACRNGYYKISSLLIEEGADVNRKDNDGWTPVQTACKTGHLKICKLLLSHKADINIADFSRCTPLHIASRNGQTNIVEWLLKNNAKIDQLNDDGWTALMSACQFGYTNIANLLLKNGSCVNHQSVKKLTPLIAACQNNNNEVMEILIKNEANVNVFNVDGLTPLHFTCMRGHIKASEILIQNGADVNKADNKGWTPLKFACRNKNASLVQILINDKADVNVVDKDGWTPLKTACRVCDEDTVEVLLNNNADINKEDKEGWTPLKSASVNEHYKIVKRLLLKNADINKVDHEGWTSLMSACKVGNFKVINILLEYKADVNCYSESTGDTPLTIACTYGDGGEVIKLLLEKGADWKKPNNIGQTALILACMHGKTQNVSKLLDYRVDTDVTDKNGVSPLKAACHGLYLEIVKLLIKAGANIDIADLNGYTPLISACETQNLQLVELLINNKADVDKSTPGGWNPYLIAIKTHNDEIANLLIKKGADKSKASLLKACEIGHLPIIDFLLDQDRSIESKEIGVMTPLKMVIEKRQFVVLDMFIKKGRTFELDHSMLKDLIHEFDEEDLSALTKACRDANTKTLIYLLEHGADIFQPDKRGISPLIYACLNGNKHNVDLLLEKLEKVVDENNKIVLGSCR</sequence>
<evidence type="ECO:0000256" key="3">
    <source>
        <dbReference type="PROSITE-ProRule" id="PRU00023"/>
    </source>
</evidence>
<name>A0A8B6EQ90_MYTGA</name>
<dbReference type="CDD" id="cd00063">
    <property type="entry name" value="FN3"/>
    <property type="match status" value="4"/>
</dbReference>
<feature type="repeat" description="ANK" evidence="3">
    <location>
        <begin position="1677"/>
        <end position="1709"/>
    </location>
</feature>
<dbReference type="SUPFAM" id="SSF48403">
    <property type="entry name" value="Ankyrin repeat"/>
    <property type="match status" value="4"/>
</dbReference>
<dbReference type="Pfam" id="PF00023">
    <property type="entry name" value="Ank"/>
    <property type="match status" value="2"/>
</dbReference>
<dbReference type="PANTHER" id="PTHR24178:SF41">
    <property type="entry name" value="ANKYRIN-2 ISOFORM X1"/>
    <property type="match status" value="1"/>
</dbReference>
<evidence type="ECO:0000256" key="1">
    <source>
        <dbReference type="ARBA" id="ARBA00022737"/>
    </source>
</evidence>
<feature type="repeat" description="ANK" evidence="3">
    <location>
        <begin position="2007"/>
        <end position="2039"/>
    </location>
</feature>
<dbReference type="InterPro" id="IPR003961">
    <property type="entry name" value="FN3_dom"/>
</dbReference>
<gene>
    <name evidence="7" type="ORF">MGAL_10B077443</name>
</gene>
<dbReference type="Pfam" id="PF18738">
    <property type="entry name" value="HEPN_DZIP3"/>
    <property type="match status" value="1"/>
</dbReference>
<dbReference type="EMBL" id="UYJE01005368">
    <property type="protein sequence ID" value="VDI36871.1"/>
    <property type="molecule type" value="Genomic_DNA"/>
</dbReference>
<dbReference type="SMART" id="SM00060">
    <property type="entry name" value="FN3"/>
    <property type="match status" value="5"/>
</dbReference>
<dbReference type="SMART" id="SM00248">
    <property type="entry name" value="ANK"/>
    <property type="match status" value="29"/>
</dbReference>
<keyword evidence="5" id="KW-1133">Transmembrane helix</keyword>
<dbReference type="Gene3D" id="2.60.40.10">
    <property type="entry name" value="Immunoglobulins"/>
    <property type="match status" value="5"/>
</dbReference>
<evidence type="ECO:0000259" key="6">
    <source>
        <dbReference type="PROSITE" id="PS50853"/>
    </source>
</evidence>
<dbReference type="InterPro" id="IPR002110">
    <property type="entry name" value="Ankyrin_rpt"/>
</dbReference>
<feature type="repeat" description="ANK" evidence="3">
    <location>
        <begin position="1609"/>
        <end position="1642"/>
    </location>
</feature>
<feature type="repeat" description="ANK" evidence="3">
    <location>
        <begin position="1543"/>
        <end position="1575"/>
    </location>
</feature>
<keyword evidence="5" id="KW-0812">Transmembrane</keyword>
<feature type="repeat" description="ANK" evidence="3">
    <location>
        <begin position="2207"/>
        <end position="2239"/>
    </location>
</feature>
<feature type="repeat" description="ANK" evidence="3">
    <location>
        <begin position="2073"/>
        <end position="2105"/>
    </location>
</feature>
<reference evidence="7" key="1">
    <citation type="submission" date="2018-11" db="EMBL/GenBank/DDBJ databases">
        <authorList>
            <person name="Alioto T."/>
            <person name="Alioto T."/>
        </authorList>
    </citation>
    <scope>NUCLEOTIDE SEQUENCE</scope>
</reference>
<feature type="repeat" description="ANK" evidence="3">
    <location>
        <begin position="2107"/>
        <end position="2140"/>
    </location>
</feature>
<keyword evidence="8" id="KW-1185">Reference proteome</keyword>
<feature type="repeat" description="ANK" evidence="3">
    <location>
        <begin position="1444"/>
        <end position="1476"/>
    </location>
</feature>
<feature type="repeat" description="ANK" evidence="3">
    <location>
        <begin position="1477"/>
        <end position="1509"/>
    </location>
</feature>
<feature type="domain" description="Fibronectin type-III" evidence="6">
    <location>
        <begin position="580"/>
        <end position="672"/>
    </location>
</feature>
<dbReference type="Gene3D" id="1.25.40.20">
    <property type="entry name" value="Ankyrin repeat-containing domain"/>
    <property type="match status" value="6"/>
</dbReference>
<feature type="repeat" description="ANK" evidence="3">
    <location>
        <begin position="1875"/>
        <end position="1907"/>
    </location>
</feature>
<proteinExistence type="predicted"/>
<dbReference type="Pfam" id="PF13857">
    <property type="entry name" value="Ank_5"/>
    <property type="match status" value="1"/>
</dbReference>
<feature type="repeat" description="ANK" evidence="3">
    <location>
        <begin position="1908"/>
        <end position="1940"/>
    </location>
</feature>
<dbReference type="Pfam" id="PF12796">
    <property type="entry name" value="Ank_2"/>
    <property type="match status" value="8"/>
</dbReference>
<evidence type="ECO:0000313" key="7">
    <source>
        <dbReference type="EMBL" id="VDI36871.1"/>
    </source>
</evidence>
<protein>
    <recommendedName>
        <fullName evidence="6">Fibronectin type-III domain-containing protein</fullName>
    </recommendedName>
</protein>
<feature type="region of interest" description="Disordered" evidence="4">
    <location>
        <begin position="368"/>
        <end position="387"/>
    </location>
</feature>
<feature type="repeat" description="ANK" evidence="3">
    <location>
        <begin position="1974"/>
        <end position="2006"/>
    </location>
</feature>
<dbReference type="PROSITE" id="PS50088">
    <property type="entry name" value="ANK_REPEAT"/>
    <property type="match status" value="22"/>
</dbReference>
<dbReference type="InterPro" id="IPR036116">
    <property type="entry name" value="FN3_sf"/>
</dbReference>
<feature type="transmembrane region" description="Helical" evidence="5">
    <location>
        <begin position="249"/>
        <end position="271"/>
    </location>
</feature>
<feature type="repeat" description="ANK" evidence="3">
    <location>
        <begin position="1809"/>
        <end position="1841"/>
    </location>
</feature>
<keyword evidence="5" id="KW-0472">Membrane</keyword>
<evidence type="ECO:0000256" key="5">
    <source>
        <dbReference type="SAM" id="Phobius"/>
    </source>
</evidence>
<accession>A0A8B6EQ90</accession>
<feature type="repeat" description="ANK" evidence="3">
    <location>
        <begin position="2040"/>
        <end position="2072"/>
    </location>
</feature>
<dbReference type="InterPro" id="IPR013783">
    <property type="entry name" value="Ig-like_fold"/>
</dbReference>
<dbReference type="PROSITE" id="PS50853">
    <property type="entry name" value="FN3"/>
    <property type="match status" value="3"/>
</dbReference>
<organism evidence="7 8">
    <name type="scientific">Mytilus galloprovincialis</name>
    <name type="common">Mediterranean mussel</name>
    <dbReference type="NCBI Taxonomy" id="29158"/>
    <lineage>
        <taxon>Eukaryota</taxon>
        <taxon>Metazoa</taxon>
        <taxon>Spiralia</taxon>
        <taxon>Lophotrochozoa</taxon>
        <taxon>Mollusca</taxon>
        <taxon>Bivalvia</taxon>
        <taxon>Autobranchia</taxon>
        <taxon>Pteriomorphia</taxon>
        <taxon>Mytilida</taxon>
        <taxon>Mytiloidea</taxon>
        <taxon>Mytilidae</taxon>
        <taxon>Mytilinae</taxon>
        <taxon>Mytilus</taxon>
    </lineage>
</organism>
<dbReference type="Proteomes" id="UP000596742">
    <property type="component" value="Unassembled WGS sequence"/>
</dbReference>
<feature type="repeat" description="ANK" evidence="3">
    <location>
        <begin position="1776"/>
        <end position="1808"/>
    </location>
</feature>
<dbReference type="OrthoDB" id="10305613at2759"/>
<feature type="repeat" description="ANK" evidence="3">
    <location>
        <begin position="1743"/>
        <end position="1775"/>
    </location>
</feature>
<feature type="repeat" description="ANK" evidence="3">
    <location>
        <begin position="1941"/>
        <end position="1973"/>
    </location>
</feature>
<feature type="repeat" description="ANK" evidence="3">
    <location>
        <begin position="1576"/>
        <end position="1608"/>
    </location>
</feature>
<feature type="domain" description="Fibronectin type-III" evidence="6">
    <location>
        <begin position="385"/>
        <end position="482"/>
    </location>
</feature>
<evidence type="ECO:0000256" key="2">
    <source>
        <dbReference type="ARBA" id="ARBA00023043"/>
    </source>
</evidence>